<reference evidence="3" key="1">
    <citation type="submission" date="2023-07" db="EMBL/GenBank/DDBJ databases">
        <title>The genome sequence of Rhodocytophaga aerolata KACC 12507.</title>
        <authorList>
            <person name="Zhang X."/>
        </authorList>
    </citation>
    <scope>NUCLEOTIDE SEQUENCE</scope>
    <source>
        <strain evidence="3">KACC 12507</strain>
    </source>
</reference>
<dbReference type="InterPro" id="IPR020904">
    <property type="entry name" value="Sc_DH/Rdtase_CS"/>
</dbReference>
<keyword evidence="4" id="KW-1185">Reference proteome</keyword>
<comment type="caution">
    <text evidence="3">The sequence shown here is derived from an EMBL/GenBank/DDBJ whole genome shotgun (WGS) entry which is preliminary data.</text>
</comment>
<dbReference type="InterPro" id="IPR036291">
    <property type="entry name" value="NAD(P)-bd_dom_sf"/>
</dbReference>
<gene>
    <name evidence="3" type="ORF">Q0590_01890</name>
</gene>
<evidence type="ECO:0000313" key="4">
    <source>
        <dbReference type="Proteomes" id="UP001168528"/>
    </source>
</evidence>
<dbReference type="PROSITE" id="PS00061">
    <property type="entry name" value="ADH_SHORT"/>
    <property type="match status" value="1"/>
</dbReference>
<dbReference type="Pfam" id="PF00106">
    <property type="entry name" value="adh_short"/>
    <property type="match status" value="1"/>
</dbReference>
<name>A0ABT8QZ77_9BACT</name>
<dbReference type="Proteomes" id="UP001168528">
    <property type="component" value="Unassembled WGS sequence"/>
</dbReference>
<dbReference type="PRINTS" id="PR00080">
    <property type="entry name" value="SDRFAMILY"/>
</dbReference>
<protein>
    <submittedName>
        <fullName evidence="3">SDR family NAD(P)-dependent oxidoreductase</fullName>
    </submittedName>
</protein>
<dbReference type="PANTHER" id="PTHR42879">
    <property type="entry name" value="3-OXOACYL-(ACYL-CARRIER-PROTEIN) REDUCTASE"/>
    <property type="match status" value="1"/>
</dbReference>
<sequence length="271" mass="29296">MNLSIQGRTAVITGGDSGIGLATAKVLASEGATIILTDKTQEPLDKALQELQKYTRQNSSIVAIRADITNNQEVQQLAGEVKKKYGGADILVNCAGARGAAGNFLTLSDQDWYDTIDIDLMGAVRVCRAFIPQMQAKKWGRIVLIASENAFQPYEEESPYNACKAGIINLAKCLSRAYAKEGVLINTVSPAFIATPMTDAMMEELAQQRGTTVEEAVEWFLQNKRPHIEVHRRGNVEEVAAVIAFLCSGLSSYVNGSNYRVDGGSVESAFG</sequence>
<proteinExistence type="inferred from homology"/>
<dbReference type="InterPro" id="IPR002347">
    <property type="entry name" value="SDR_fam"/>
</dbReference>
<accession>A0ABT8QZ77</accession>
<dbReference type="EMBL" id="JAUKPO010000001">
    <property type="protein sequence ID" value="MDO1444979.1"/>
    <property type="molecule type" value="Genomic_DNA"/>
</dbReference>
<dbReference type="Gene3D" id="3.40.50.720">
    <property type="entry name" value="NAD(P)-binding Rossmann-like Domain"/>
    <property type="match status" value="1"/>
</dbReference>
<dbReference type="RefSeq" id="WP_302035780.1">
    <property type="nucleotide sequence ID" value="NZ_JAUKPO010000001.1"/>
</dbReference>
<evidence type="ECO:0000256" key="1">
    <source>
        <dbReference type="ARBA" id="ARBA00006484"/>
    </source>
</evidence>
<comment type="similarity">
    <text evidence="1 2">Belongs to the short-chain dehydrogenases/reductases (SDR) family.</text>
</comment>
<evidence type="ECO:0000313" key="3">
    <source>
        <dbReference type="EMBL" id="MDO1444979.1"/>
    </source>
</evidence>
<dbReference type="InterPro" id="IPR050259">
    <property type="entry name" value="SDR"/>
</dbReference>
<organism evidence="3 4">
    <name type="scientific">Rhodocytophaga aerolata</name>
    <dbReference type="NCBI Taxonomy" id="455078"/>
    <lineage>
        <taxon>Bacteria</taxon>
        <taxon>Pseudomonadati</taxon>
        <taxon>Bacteroidota</taxon>
        <taxon>Cytophagia</taxon>
        <taxon>Cytophagales</taxon>
        <taxon>Rhodocytophagaceae</taxon>
        <taxon>Rhodocytophaga</taxon>
    </lineage>
</organism>
<dbReference type="PRINTS" id="PR00081">
    <property type="entry name" value="GDHRDH"/>
</dbReference>
<dbReference type="SUPFAM" id="SSF51735">
    <property type="entry name" value="NAD(P)-binding Rossmann-fold domains"/>
    <property type="match status" value="1"/>
</dbReference>
<evidence type="ECO:0000256" key="2">
    <source>
        <dbReference type="RuleBase" id="RU000363"/>
    </source>
</evidence>